<name>A0A7S1RHE7_ALECA</name>
<keyword evidence="1" id="KW-1133">Transmembrane helix</keyword>
<protein>
    <submittedName>
        <fullName evidence="2">Uncharacterized protein</fullName>
    </submittedName>
</protein>
<gene>
    <name evidence="2" type="ORF">ACAT0790_LOCUS43377</name>
</gene>
<proteinExistence type="predicted"/>
<feature type="transmembrane region" description="Helical" evidence="1">
    <location>
        <begin position="49"/>
        <end position="70"/>
    </location>
</feature>
<evidence type="ECO:0000256" key="1">
    <source>
        <dbReference type="SAM" id="Phobius"/>
    </source>
</evidence>
<dbReference type="EMBL" id="HBGE01072457">
    <property type="protein sequence ID" value="CAD9166609.1"/>
    <property type="molecule type" value="Transcribed_RNA"/>
</dbReference>
<evidence type="ECO:0000313" key="2">
    <source>
        <dbReference type="EMBL" id="CAD9166609.1"/>
    </source>
</evidence>
<keyword evidence="1" id="KW-0472">Membrane</keyword>
<keyword evidence="1" id="KW-0812">Transmembrane</keyword>
<dbReference type="AlphaFoldDB" id="A0A7S1RHE7"/>
<organism evidence="2">
    <name type="scientific">Alexandrium catenella</name>
    <name type="common">Red tide dinoflagellate</name>
    <name type="synonym">Gonyaulax catenella</name>
    <dbReference type="NCBI Taxonomy" id="2925"/>
    <lineage>
        <taxon>Eukaryota</taxon>
        <taxon>Sar</taxon>
        <taxon>Alveolata</taxon>
        <taxon>Dinophyceae</taxon>
        <taxon>Gonyaulacales</taxon>
        <taxon>Pyrocystaceae</taxon>
        <taxon>Alexandrium</taxon>
    </lineage>
</organism>
<accession>A0A7S1RHE7</accession>
<reference evidence="2" key="1">
    <citation type="submission" date="2021-01" db="EMBL/GenBank/DDBJ databases">
        <authorList>
            <person name="Corre E."/>
            <person name="Pelletier E."/>
            <person name="Niang G."/>
            <person name="Scheremetjew M."/>
            <person name="Finn R."/>
            <person name="Kale V."/>
            <person name="Holt S."/>
            <person name="Cochrane G."/>
            <person name="Meng A."/>
            <person name="Brown T."/>
            <person name="Cohen L."/>
        </authorList>
    </citation>
    <scope>NUCLEOTIDE SEQUENCE</scope>
    <source>
        <strain evidence="2">OF101</strain>
    </source>
</reference>
<sequence length="490" mass="54410">MHMQDRLRRWLPEADVLLAADGCSGPEFAPLGHCLQGPAPWRSSRRWRVAALLISGGLLAGLLASATLGARGLAGRPGAAAASPPLQLYENGELDYEVQYEGYVEVYQSKSKDAPVLGTKFKCTIMLGKREGDWVRLMSEPGYIPVSKDNTTALKSIPVYAKIARGHCADIGMFPVRDAHTCELAAAAMQLPDTELQEIVLVPLPEGCHMFNGTRSMGLYLATNPINRGNGATRFHEPICSSYEEPPEKCRLPTTTVTTTTTSTTWGWPSIFCVIVAARDQTDVLRLQLEQRAGGFACDEIMVFAEGEAMLLGEWAAEDFYTRPLPGGAGVQMTNDSFLPLWRTVEEDGRYRKHDWTVSASPETVFFPERLRLHLRAHTPVGGERLFFEKCDRFNPTRHYGGFEVRSRAALDDFASGEETCKAALPWWNFTEEEFLQTCLERLKVGSIFDADVLQDSACGSVNCWDKSKVAFHAMHDADSYLECWRHASQ</sequence>